<feature type="active site" description="Proton acceptor" evidence="3">
    <location>
        <position position="185"/>
    </location>
</feature>
<dbReference type="Gene3D" id="3.40.640.10">
    <property type="entry name" value="Type I PLP-dependent aspartate aminotransferase-like (Major domain)"/>
    <property type="match status" value="1"/>
</dbReference>
<evidence type="ECO:0000256" key="2">
    <source>
        <dbReference type="ARBA" id="ARBA00037999"/>
    </source>
</evidence>
<accession>A0A2J6WID2</accession>
<dbReference type="FunFam" id="3.40.640.10:FF:000089">
    <property type="entry name" value="Aminotransferase, DegT/DnrJ/EryC1/StrS family"/>
    <property type="match status" value="1"/>
</dbReference>
<dbReference type="InterPro" id="IPR015424">
    <property type="entry name" value="PyrdxlP-dep_Trfase"/>
</dbReference>
<dbReference type="GO" id="GO:0000271">
    <property type="term" value="P:polysaccharide biosynthetic process"/>
    <property type="evidence" value="ECO:0007669"/>
    <property type="project" value="TreeGrafter"/>
</dbReference>
<dbReference type="InterPro" id="IPR015422">
    <property type="entry name" value="PyrdxlP-dep_Trfase_small"/>
</dbReference>
<evidence type="ECO:0000313" key="6">
    <source>
        <dbReference type="EMBL" id="PMP70097.1"/>
    </source>
</evidence>
<dbReference type="GO" id="GO:0030170">
    <property type="term" value="F:pyridoxal phosphate binding"/>
    <property type="evidence" value="ECO:0007669"/>
    <property type="project" value="UniProtKB-ARBA"/>
</dbReference>
<dbReference type="RefSeq" id="WP_424604850.1">
    <property type="nucleotide sequence ID" value="NZ_JBNAVA010000001.1"/>
</dbReference>
<keyword evidence="1 4" id="KW-0663">Pyridoxal phosphate</keyword>
<dbReference type="SUPFAM" id="SSF53383">
    <property type="entry name" value="PLP-dependent transferases"/>
    <property type="match status" value="1"/>
</dbReference>
<dbReference type="Gene3D" id="3.90.1150.10">
    <property type="entry name" value="Aspartate Aminotransferase, domain 1"/>
    <property type="match status" value="1"/>
</dbReference>
<comment type="caution">
    <text evidence="6">The sequence shown here is derived from an EMBL/GenBank/DDBJ whole genome shotgun (WGS) entry which is preliminary data.</text>
</comment>
<feature type="modified residue" description="N6-(pyridoxal phosphate)lysine" evidence="4">
    <location>
        <position position="185"/>
    </location>
</feature>
<evidence type="ECO:0000256" key="4">
    <source>
        <dbReference type="PIRSR" id="PIRSR000390-2"/>
    </source>
</evidence>
<dbReference type="EMBL" id="PNIN01000058">
    <property type="protein sequence ID" value="PMP70097.1"/>
    <property type="molecule type" value="Genomic_DNA"/>
</dbReference>
<comment type="similarity">
    <text evidence="2 5">Belongs to the DegT/DnrJ/EryC1 family.</text>
</comment>
<evidence type="ECO:0000256" key="3">
    <source>
        <dbReference type="PIRSR" id="PIRSR000390-1"/>
    </source>
</evidence>
<dbReference type="InterPro" id="IPR015421">
    <property type="entry name" value="PyrdxlP-dep_Trfase_major"/>
</dbReference>
<protein>
    <submittedName>
        <fullName evidence="6">Transcriptional regulator</fullName>
    </submittedName>
</protein>
<dbReference type="InterPro" id="IPR000653">
    <property type="entry name" value="DegT/StrS_aminotransferase"/>
</dbReference>
<evidence type="ECO:0000313" key="7">
    <source>
        <dbReference type="Proteomes" id="UP000242881"/>
    </source>
</evidence>
<sequence length="364" mass="40616">MIQMLDIKRELADIGDEIKKEIDKSLNATQFILGPNVKEFEESAAKYLGCKYAIGVASGTDALHLALKAIGIKDGDEVITTPFTFIATAESIVYCGGKPVFVDVDEETMNIDVNQIESKITDRTKAIIPVHLFGNPCNMDKIKEIAKKYNLKIVEDCAQSFGATYRGVKTGNIGDVGCFSFFPSKNLGCYGDGGMITTNDENIYKTVLALRNHGSYVRYYHEMIGFNSRLDDMQAAILKVKLKYIDRFNNERRSVAKLYQKTIGNCVGYQKETANGINVFHQYTITSDKRDKAIEALKQAEIASAIYYPVPLHLQNAFKYLGYVEGDFPVSEKLAKTVFSLPINPYLEESEVIIIGEIVKKAIQ</sequence>
<proteinExistence type="inferred from homology"/>
<dbReference type="PANTHER" id="PTHR30244:SF36">
    <property type="entry name" value="3-OXO-GLUCOSE-6-PHOSPHATE:GLUTAMATE AMINOTRANSFERASE"/>
    <property type="match status" value="1"/>
</dbReference>
<dbReference type="AlphaFoldDB" id="A0A2J6WID2"/>
<dbReference type="PIRSF" id="PIRSF000390">
    <property type="entry name" value="PLP_StrS"/>
    <property type="match status" value="1"/>
</dbReference>
<gene>
    <name evidence="6" type="ORF">C0187_05990</name>
</gene>
<dbReference type="PANTHER" id="PTHR30244">
    <property type="entry name" value="TRANSAMINASE"/>
    <property type="match status" value="1"/>
</dbReference>
<name>A0A2J6WID2_9BACT</name>
<evidence type="ECO:0000256" key="5">
    <source>
        <dbReference type="RuleBase" id="RU004508"/>
    </source>
</evidence>
<evidence type="ECO:0000256" key="1">
    <source>
        <dbReference type="ARBA" id="ARBA00022898"/>
    </source>
</evidence>
<organism evidence="6 7">
    <name type="scientific">Calditerrivibrio nitroreducens</name>
    <dbReference type="NCBI Taxonomy" id="477976"/>
    <lineage>
        <taxon>Bacteria</taxon>
        <taxon>Pseudomonadati</taxon>
        <taxon>Deferribacterota</taxon>
        <taxon>Deferribacteres</taxon>
        <taxon>Deferribacterales</taxon>
        <taxon>Calditerrivibrionaceae</taxon>
    </lineage>
</organism>
<dbReference type="CDD" id="cd00616">
    <property type="entry name" value="AHBA_syn"/>
    <property type="match status" value="1"/>
</dbReference>
<dbReference type="Pfam" id="PF01041">
    <property type="entry name" value="DegT_DnrJ_EryC1"/>
    <property type="match status" value="1"/>
</dbReference>
<dbReference type="Proteomes" id="UP000242881">
    <property type="component" value="Unassembled WGS sequence"/>
</dbReference>
<reference evidence="6 7" key="1">
    <citation type="submission" date="2018-01" db="EMBL/GenBank/DDBJ databases">
        <title>Metagenomic assembled genomes from two thermal pools in the Uzon Caldera, Kamchatka, Russia.</title>
        <authorList>
            <person name="Wilkins L."/>
            <person name="Ettinger C."/>
        </authorList>
    </citation>
    <scope>NUCLEOTIDE SEQUENCE [LARGE SCALE GENOMIC DNA]</scope>
    <source>
        <strain evidence="6">ZAV-05</strain>
    </source>
</reference>
<dbReference type="GO" id="GO:0008483">
    <property type="term" value="F:transaminase activity"/>
    <property type="evidence" value="ECO:0007669"/>
    <property type="project" value="TreeGrafter"/>
</dbReference>